<comment type="subunit">
    <text evidence="3 10">Part of the 50S ribosomal subunit.</text>
</comment>
<dbReference type="GO" id="GO:0006412">
    <property type="term" value="P:translation"/>
    <property type="evidence" value="ECO:0007669"/>
    <property type="project" value="UniProtKB-UniRule"/>
</dbReference>
<evidence type="ECO:0000256" key="2">
    <source>
        <dbReference type="ARBA" id="ARBA00010618"/>
    </source>
</evidence>
<dbReference type="AlphaFoldDB" id="G9XEA3"/>
<evidence type="ECO:0000256" key="8">
    <source>
        <dbReference type="ARBA" id="ARBA00035206"/>
    </source>
</evidence>
<accession>G9XEA3</accession>
<dbReference type="Pfam" id="PF17136">
    <property type="entry name" value="ribosomal_L24"/>
    <property type="match status" value="1"/>
</dbReference>
<dbReference type="SUPFAM" id="SSF50104">
    <property type="entry name" value="Translation proteins SH3-like domain"/>
    <property type="match status" value="1"/>
</dbReference>
<feature type="domain" description="KOW" evidence="12">
    <location>
        <begin position="2"/>
        <end position="29"/>
    </location>
</feature>
<dbReference type="Gene3D" id="2.30.30.30">
    <property type="match status" value="1"/>
</dbReference>
<dbReference type="InterPro" id="IPR003256">
    <property type="entry name" value="Ribosomal_uL24"/>
</dbReference>
<keyword evidence="17" id="KW-1185">Reference proteome</keyword>
<dbReference type="SMART" id="SM00739">
    <property type="entry name" value="KOW"/>
    <property type="match status" value="1"/>
</dbReference>
<dbReference type="GO" id="GO:0019843">
    <property type="term" value="F:rRNA binding"/>
    <property type="evidence" value="ECO:0007669"/>
    <property type="project" value="UniProtKB-UniRule"/>
</dbReference>
<evidence type="ECO:0000256" key="3">
    <source>
        <dbReference type="ARBA" id="ARBA00011838"/>
    </source>
</evidence>
<comment type="function">
    <text evidence="1 10">One of two assembly initiator proteins, it binds directly to the 5'-end of the 23S rRNA, where it nucleates assembly of the 50S subunit.</text>
</comment>
<dbReference type="CDD" id="cd06089">
    <property type="entry name" value="KOW_RPL26"/>
    <property type="match status" value="1"/>
</dbReference>
<accession>J5WP60</accession>
<evidence type="ECO:0000256" key="6">
    <source>
        <dbReference type="ARBA" id="ARBA00022980"/>
    </source>
</evidence>
<dbReference type="PROSITE" id="PS01108">
    <property type="entry name" value="RIBOSOMAL_L24"/>
    <property type="match status" value="1"/>
</dbReference>
<evidence type="ECO:0000256" key="5">
    <source>
        <dbReference type="ARBA" id="ARBA00022884"/>
    </source>
</evidence>
<sequence>MRIKSGDTVVVIAGKDKGKKGKVLEAYPSKEKVLVEGVNIATKSQKPNKLNPQGGIIKKEMPIHVSNVMYYDAKAGKGVRVGYKILEDGKKVRISKKTGEEI</sequence>
<dbReference type="HOGENOM" id="CLU_093315_2_0_9"/>
<organism evidence="14 16">
    <name type="scientific">Peptoanaerobacter stomatis</name>
    <dbReference type="NCBI Taxonomy" id="796937"/>
    <lineage>
        <taxon>Bacteria</taxon>
        <taxon>Bacillati</taxon>
        <taxon>Bacillota</taxon>
        <taxon>Clostridia</taxon>
        <taxon>Peptostreptococcales</taxon>
        <taxon>Filifactoraceae</taxon>
        <taxon>Peptoanaerobacter</taxon>
    </lineage>
</organism>
<evidence type="ECO:0000313" key="14">
    <source>
        <dbReference type="EMBL" id="EHL18761.1"/>
    </source>
</evidence>
<dbReference type="InterPro" id="IPR005825">
    <property type="entry name" value="Ribosomal_uL24_CS"/>
</dbReference>
<keyword evidence="4 10" id="KW-0699">rRNA-binding</keyword>
<dbReference type="Proteomes" id="UP000017818">
    <property type="component" value="Unassembled WGS sequence"/>
</dbReference>
<dbReference type="Proteomes" id="UP000003379">
    <property type="component" value="Unassembled WGS sequence"/>
</dbReference>
<dbReference type="NCBIfam" id="TIGR01079">
    <property type="entry name" value="rplX_bact"/>
    <property type="match status" value="1"/>
</dbReference>
<name>G9XEA3_9FIRM</name>
<keyword evidence="5 10" id="KW-0694">RNA-binding</keyword>
<reference evidence="13 18" key="2">
    <citation type="submission" date="2012-05" db="EMBL/GenBank/DDBJ databases">
        <title>The Genome Sequence of Eubacteriaceae bacterium CM2.</title>
        <authorList>
            <consortium name="The Broad Institute Genome Sequencing Platform"/>
            <person name="Earl A."/>
            <person name="Ward D."/>
            <person name="Feldgarden M."/>
            <person name="Gevers D."/>
            <person name="Sizova M."/>
            <person name="Hazen A."/>
            <person name="Epstein S."/>
            <person name="Walker B."/>
            <person name="Young S.K."/>
            <person name="Zeng Q."/>
            <person name="Gargeya S."/>
            <person name="Fitzgerald M."/>
            <person name="Haas B."/>
            <person name="Abouelleil A."/>
            <person name="Alvarado L."/>
            <person name="Arachchi H.M."/>
            <person name="Berlin A."/>
            <person name="Chapman S.B."/>
            <person name="Goldberg J."/>
            <person name="Griggs A."/>
            <person name="Gujja S."/>
            <person name="Hansen M."/>
            <person name="Howarth C."/>
            <person name="Imamovic A."/>
            <person name="Larimer J."/>
            <person name="McCowen C."/>
            <person name="Montmayeur A."/>
            <person name="Murphy C."/>
            <person name="Neiman D."/>
            <person name="Pearson M."/>
            <person name="Priest M."/>
            <person name="Roberts A."/>
            <person name="Saif S."/>
            <person name="Shea T."/>
            <person name="Sisk P."/>
            <person name="Sykes S."/>
            <person name="Wortman J."/>
            <person name="Nusbaum C."/>
            <person name="Birren B."/>
        </authorList>
    </citation>
    <scope>NUCLEOTIDE SEQUENCE [LARGE SCALE GENOMIC DNA]</scope>
    <source>
        <strain evidence="13 18">CM2</strain>
    </source>
</reference>
<dbReference type="InterPro" id="IPR057264">
    <property type="entry name" value="Ribosomal_uL24_C"/>
</dbReference>
<accession>V9HRC5</accession>
<keyword evidence="7 10" id="KW-0687">Ribonucleoprotein</keyword>
<dbReference type="EMBL" id="AFZF02000008">
    <property type="protein sequence ID" value="EHL18293.1"/>
    <property type="molecule type" value="Genomic_DNA"/>
</dbReference>
<dbReference type="GO" id="GO:0003735">
    <property type="term" value="F:structural constituent of ribosome"/>
    <property type="evidence" value="ECO:0007669"/>
    <property type="project" value="InterPro"/>
</dbReference>
<evidence type="ECO:0000256" key="10">
    <source>
        <dbReference type="HAMAP-Rule" id="MF_01326"/>
    </source>
</evidence>
<dbReference type="EMBL" id="AFZG01000041">
    <property type="protein sequence ID" value="EHL18761.1"/>
    <property type="molecule type" value="Genomic_DNA"/>
</dbReference>
<dbReference type="EMBL" id="ALNK01000015">
    <property type="protein sequence ID" value="EJU23392.1"/>
    <property type="molecule type" value="Genomic_DNA"/>
</dbReference>
<evidence type="ECO:0000313" key="13">
    <source>
        <dbReference type="EMBL" id="EHL18293.1"/>
    </source>
</evidence>
<dbReference type="GO" id="GO:1990904">
    <property type="term" value="C:ribonucleoprotein complex"/>
    <property type="evidence" value="ECO:0007669"/>
    <property type="project" value="UniProtKB-KW"/>
</dbReference>
<dbReference type="PATRIC" id="fig|796939.3.peg.19"/>
<dbReference type="GO" id="GO:0005840">
    <property type="term" value="C:ribosome"/>
    <property type="evidence" value="ECO:0007669"/>
    <property type="project" value="UniProtKB-KW"/>
</dbReference>
<evidence type="ECO:0000313" key="16">
    <source>
        <dbReference type="Proteomes" id="UP000003379"/>
    </source>
</evidence>
<dbReference type="Proteomes" id="UP000005244">
    <property type="component" value="Unassembled WGS sequence"/>
</dbReference>
<evidence type="ECO:0000313" key="17">
    <source>
        <dbReference type="Proteomes" id="UP000005244"/>
    </source>
</evidence>
<dbReference type="PANTHER" id="PTHR12903">
    <property type="entry name" value="MITOCHONDRIAL RIBOSOMAL PROTEIN L24"/>
    <property type="match status" value="1"/>
</dbReference>
<dbReference type="InterPro" id="IPR041988">
    <property type="entry name" value="Ribosomal_uL24_KOW"/>
</dbReference>
<comment type="function">
    <text evidence="9 10">One of the proteins that surrounds the polypeptide exit tunnel on the outside of the subunit.</text>
</comment>
<evidence type="ECO:0000259" key="12">
    <source>
        <dbReference type="SMART" id="SM00739"/>
    </source>
</evidence>
<dbReference type="InterPro" id="IPR005824">
    <property type="entry name" value="KOW"/>
</dbReference>
<evidence type="ECO:0000313" key="15">
    <source>
        <dbReference type="EMBL" id="EJU23392.1"/>
    </source>
</evidence>
<reference evidence="15 17" key="3">
    <citation type="submission" date="2012-07" db="EMBL/GenBank/DDBJ databases">
        <authorList>
            <person name="Durkin A.S."/>
            <person name="McCorrison J."/>
            <person name="Torralba M."/>
            <person name="Gillis M."/>
            <person name="Methe B."/>
            <person name="Sutton G."/>
            <person name="Nelson K.E."/>
        </authorList>
    </citation>
    <scope>NUCLEOTIDE SEQUENCE [LARGE SCALE GENOMIC DNA]</scope>
    <source>
        <strain evidence="15 17">OBRC8</strain>
    </source>
</reference>
<dbReference type="HAMAP" id="MF_01326_B">
    <property type="entry name" value="Ribosomal_uL24_B"/>
    <property type="match status" value="1"/>
</dbReference>
<proteinExistence type="inferred from homology"/>
<evidence type="ECO:0000256" key="11">
    <source>
        <dbReference type="RuleBase" id="RU003477"/>
    </source>
</evidence>
<evidence type="ECO:0000256" key="1">
    <source>
        <dbReference type="ARBA" id="ARBA00004072"/>
    </source>
</evidence>
<dbReference type="OrthoDB" id="9807419at2"/>
<dbReference type="STRING" id="796937.HMPREF9630_00018"/>
<evidence type="ECO:0000256" key="4">
    <source>
        <dbReference type="ARBA" id="ARBA00022730"/>
    </source>
</evidence>
<evidence type="ECO:0000256" key="7">
    <source>
        <dbReference type="ARBA" id="ARBA00023274"/>
    </source>
</evidence>
<comment type="caution">
    <text evidence="14">The sequence shown here is derived from an EMBL/GenBank/DDBJ whole genome shotgun (WGS) entry which is preliminary data.</text>
</comment>
<evidence type="ECO:0000256" key="9">
    <source>
        <dbReference type="ARBA" id="ARBA00058688"/>
    </source>
</evidence>
<dbReference type="InterPro" id="IPR008991">
    <property type="entry name" value="Translation_prot_SH3-like_sf"/>
</dbReference>
<protein>
    <recommendedName>
        <fullName evidence="8 10">Large ribosomal subunit protein uL24</fullName>
    </recommendedName>
</protein>
<dbReference type="FunFam" id="2.30.30.30:FF:000004">
    <property type="entry name" value="50S ribosomal protein L24"/>
    <property type="match status" value="1"/>
</dbReference>
<keyword evidence="6 10" id="KW-0689">Ribosomal protein</keyword>
<reference evidence="14 16" key="1">
    <citation type="submission" date="2011-08" db="EMBL/GenBank/DDBJ databases">
        <title>The Genome Sequence of Eubacteriaceae bacterium CM5.</title>
        <authorList>
            <consortium name="The Broad Institute Genome Sequencing Platform"/>
            <person name="Earl A."/>
            <person name="Ward D."/>
            <person name="Feldgarden M."/>
            <person name="Gevers D."/>
            <person name="Sizova M."/>
            <person name="Hazen A."/>
            <person name="Epstein S."/>
            <person name="Young S.K."/>
            <person name="Zeng Q."/>
            <person name="Gargeya S."/>
            <person name="Fitzgerald M."/>
            <person name="Haas B."/>
            <person name="Abouelleil A."/>
            <person name="Alvarado L."/>
            <person name="Arachchi H.M."/>
            <person name="Berlin A."/>
            <person name="Brown A."/>
            <person name="Chapman S.B."/>
            <person name="Chen Z."/>
            <person name="Dunbar C."/>
            <person name="Freedman E."/>
            <person name="Gearin G."/>
            <person name="Gellesch M."/>
            <person name="Goldberg J."/>
            <person name="Griggs A."/>
            <person name="Gujja S."/>
            <person name="Heiman D."/>
            <person name="Howarth C."/>
            <person name="Larson L."/>
            <person name="Lui A."/>
            <person name="MacDonald P.J.P."/>
            <person name="Montmayeur A."/>
            <person name="Murphy C."/>
            <person name="Neiman D."/>
            <person name="Pearson M."/>
            <person name="Priest M."/>
            <person name="Roberts A."/>
            <person name="Saif S."/>
            <person name="Shea T."/>
            <person name="Shenoy N."/>
            <person name="Sisk P."/>
            <person name="Stolte C."/>
            <person name="Sykes S."/>
            <person name="Wortman J."/>
            <person name="Nusbaum C."/>
            <person name="Birren B."/>
        </authorList>
    </citation>
    <scope>NUCLEOTIDE SEQUENCE [LARGE SCALE GENOMIC DNA]</scope>
    <source>
        <strain evidence="14 16">CM5</strain>
    </source>
</reference>
<comment type="similarity">
    <text evidence="2 10 11">Belongs to the universal ribosomal protein uL24 family.</text>
</comment>
<dbReference type="Pfam" id="PF00467">
    <property type="entry name" value="KOW"/>
    <property type="match status" value="1"/>
</dbReference>
<dbReference type="InterPro" id="IPR014722">
    <property type="entry name" value="Rib_uL2_dom2"/>
</dbReference>
<evidence type="ECO:0000313" key="18">
    <source>
        <dbReference type="Proteomes" id="UP000017818"/>
    </source>
</evidence>
<gene>
    <name evidence="10 15" type="primary">rplX</name>
    <name evidence="15" type="ORF">HMPREF1143_2273</name>
    <name evidence="14" type="ORF">HMPREF9628_00447</name>
    <name evidence="13" type="ORF">HMPREF9630_00018</name>
</gene>
<dbReference type="RefSeq" id="WP_009527529.1">
    <property type="nucleotide sequence ID" value="NZ_ALNK01000015.1"/>
</dbReference>